<dbReference type="AlphaFoldDB" id="A0A5K7S5W4"/>
<dbReference type="Proteomes" id="UP001193389">
    <property type="component" value="Chromosome"/>
</dbReference>
<evidence type="ECO:0000313" key="2">
    <source>
        <dbReference type="EMBL" id="BBE16919.1"/>
    </source>
</evidence>
<dbReference type="RefSeq" id="WP_318349952.1">
    <property type="nucleotide sequence ID" value="NZ_AP018694.1"/>
</dbReference>
<evidence type="ECO:0000256" key="1">
    <source>
        <dbReference type="SAM" id="SignalP"/>
    </source>
</evidence>
<accession>A0A5K7S5W4</accession>
<dbReference type="EMBL" id="AP018694">
    <property type="protein sequence ID" value="BBE16919.1"/>
    <property type="molecule type" value="Genomic_DNA"/>
</dbReference>
<reference evidence="2" key="1">
    <citation type="journal article" date="2020" name="Int. J. Syst. Evol. Microbiol.">
        <title>Aquipluma nitroreducens gen. nov. sp. nov., a novel facultatively anaerobic bacterium isolated from a freshwater lake.</title>
        <authorList>
            <person name="Watanabe M."/>
            <person name="Kojima H."/>
            <person name="Fukui M."/>
        </authorList>
    </citation>
    <scope>NUCLEOTIDE SEQUENCE</scope>
    <source>
        <strain evidence="2">MeG22</strain>
    </source>
</reference>
<feature type="signal peptide" evidence="1">
    <location>
        <begin position="1"/>
        <end position="20"/>
    </location>
</feature>
<keyword evidence="3" id="KW-1185">Reference proteome</keyword>
<evidence type="ECO:0000313" key="3">
    <source>
        <dbReference type="Proteomes" id="UP001193389"/>
    </source>
</evidence>
<keyword evidence="1" id="KW-0732">Signal</keyword>
<proteinExistence type="predicted"/>
<name>A0A5K7S5W4_9BACT</name>
<organism evidence="2 3">
    <name type="scientific">Aquipluma nitroreducens</name>
    <dbReference type="NCBI Taxonomy" id="2010828"/>
    <lineage>
        <taxon>Bacteria</taxon>
        <taxon>Pseudomonadati</taxon>
        <taxon>Bacteroidota</taxon>
        <taxon>Bacteroidia</taxon>
        <taxon>Marinilabiliales</taxon>
        <taxon>Prolixibacteraceae</taxon>
        <taxon>Aquipluma</taxon>
    </lineage>
</organism>
<dbReference type="KEGG" id="anf:AQPE_1066"/>
<feature type="chain" id="PRO_5024454989" evidence="1">
    <location>
        <begin position="21"/>
        <end position="119"/>
    </location>
</feature>
<gene>
    <name evidence="2" type="ORF">AQPE_1066</name>
</gene>
<protein>
    <submittedName>
        <fullName evidence="2">Uncharacterized protein</fullName>
    </submittedName>
</protein>
<sequence length="119" mass="13727">MKRKVFILAIFALISYSLSAQSKQDSKSNSIKIGFNSYQQILNDTLKLSVPPEGENRQFLFQKNELQNQDLAQFDAQRSIISDQQFRMPILNPAFKSEMPAMRPDSSVHFFLRIKKIGK</sequence>